<dbReference type="InterPro" id="IPR035906">
    <property type="entry name" value="MetI-like_sf"/>
</dbReference>
<keyword evidence="3" id="KW-1003">Cell membrane</keyword>
<keyword evidence="10" id="KW-1185">Reference proteome</keyword>
<proteinExistence type="inferred from homology"/>
<feature type="transmembrane region" description="Helical" evidence="7">
    <location>
        <begin position="21"/>
        <end position="40"/>
    </location>
</feature>
<keyword evidence="4 7" id="KW-0812">Transmembrane</keyword>
<dbReference type="PANTHER" id="PTHR43386:SF1">
    <property type="entry name" value="D,D-DIPEPTIDE TRANSPORT SYSTEM PERMEASE PROTEIN DDPC-RELATED"/>
    <property type="match status" value="1"/>
</dbReference>
<dbReference type="RefSeq" id="WP_147892776.1">
    <property type="nucleotide sequence ID" value="NZ_BAAANR010000001.1"/>
</dbReference>
<feature type="domain" description="ABC transmembrane type-1" evidence="8">
    <location>
        <begin position="77"/>
        <end position="265"/>
    </location>
</feature>
<protein>
    <submittedName>
        <fullName evidence="9">ABC transporter permease</fullName>
    </submittedName>
</protein>
<organism evidence="9 10">
    <name type="scientific">Microbacterium hatanonis</name>
    <dbReference type="NCBI Taxonomy" id="404366"/>
    <lineage>
        <taxon>Bacteria</taxon>
        <taxon>Bacillati</taxon>
        <taxon>Actinomycetota</taxon>
        <taxon>Actinomycetes</taxon>
        <taxon>Micrococcales</taxon>
        <taxon>Microbacteriaceae</taxon>
        <taxon>Microbacterium</taxon>
    </lineage>
</organism>
<accession>A0A5C8HZF4</accession>
<dbReference type="PROSITE" id="PS50928">
    <property type="entry name" value="ABC_TM1"/>
    <property type="match status" value="1"/>
</dbReference>
<dbReference type="Proteomes" id="UP000321034">
    <property type="component" value="Unassembled WGS sequence"/>
</dbReference>
<gene>
    <name evidence="9" type="ORF">FVP77_00595</name>
</gene>
<feature type="transmembrane region" description="Helical" evidence="7">
    <location>
        <begin position="139"/>
        <end position="158"/>
    </location>
</feature>
<evidence type="ECO:0000256" key="7">
    <source>
        <dbReference type="RuleBase" id="RU363032"/>
    </source>
</evidence>
<evidence type="ECO:0000256" key="1">
    <source>
        <dbReference type="ARBA" id="ARBA00004651"/>
    </source>
</evidence>
<dbReference type="AlphaFoldDB" id="A0A5C8HZF4"/>
<dbReference type="GO" id="GO:0005886">
    <property type="term" value="C:plasma membrane"/>
    <property type="evidence" value="ECO:0007669"/>
    <property type="project" value="UniProtKB-SubCell"/>
</dbReference>
<evidence type="ECO:0000256" key="3">
    <source>
        <dbReference type="ARBA" id="ARBA00022475"/>
    </source>
</evidence>
<evidence type="ECO:0000313" key="10">
    <source>
        <dbReference type="Proteomes" id="UP000321034"/>
    </source>
</evidence>
<feature type="transmembrane region" description="Helical" evidence="7">
    <location>
        <begin position="83"/>
        <end position="104"/>
    </location>
</feature>
<name>A0A5C8HZF4_9MICO</name>
<dbReference type="InterPro" id="IPR000515">
    <property type="entry name" value="MetI-like"/>
</dbReference>
<evidence type="ECO:0000256" key="6">
    <source>
        <dbReference type="ARBA" id="ARBA00023136"/>
    </source>
</evidence>
<evidence type="ECO:0000256" key="5">
    <source>
        <dbReference type="ARBA" id="ARBA00022989"/>
    </source>
</evidence>
<keyword evidence="6 7" id="KW-0472">Membrane</keyword>
<dbReference type="OrthoDB" id="9812701at2"/>
<keyword evidence="5 7" id="KW-1133">Transmembrane helix</keyword>
<dbReference type="GO" id="GO:0055085">
    <property type="term" value="P:transmembrane transport"/>
    <property type="evidence" value="ECO:0007669"/>
    <property type="project" value="InterPro"/>
</dbReference>
<keyword evidence="2 7" id="KW-0813">Transport</keyword>
<comment type="similarity">
    <text evidence="7">Belongs to the binding-protein-dependent transport system permease family.</text>
</comment>
<feature type="transmembrane region" description="Helical" evidence="7">
    <location>
        <begin position="111"/>
        <end position="133"/>
    </location>
</feature>
<dbReference type="InterPro" id="IPR050366">
    <property type="entry name" value="BP-dependent_transpt_permease"/>
</dbReference>
<evidence type="ECO:0000256" key="2">
    <source>
        <dbReference type="ARBA" id="ARBA00022448"/>
    </source>
</evidence>
<evidence type="ECO:0000313" key="9">
    <source>
        <dbReference type="EMBL" id="TXK12027.1"/>
    </source>
</evidence>
<comment type="caution">
    <text evidence="9">The sequence shown here is derived from an EMBL/GenBank/DDBJ whole genome shotgun (WGS) entry which is preliminary data.</text>
</comment>
<reference evidence="9 10" key="1">
    <citation type="submission" date="2019-08" db="EMBL/GenBank/DDBJ databases">
        <authorList>
            <person name="Dong K."/>
        </authorList>
    </citation>
    <scope>NUCLEOTIDE SEQUENCE [LARGE SCALE GENOMIC DNA]</scope>
    <source>
        <strain evidence="9 10">JCM14558</strain>
    </source>
</reference>
<dbReference type="Pfam" id="PF12911">
    <property type="entry name" value="OppC_N"/>
    <property type="match status" value="1"/>
</dbReference>
<dbReference type="SUPFAM" id="SSF161098">
    <property type="entry name" value="MetI-like"/>
    <property type="match status" value="1"/>
</dbReference>
<sequence length="294" mass="30234">MSPLRRGIAALRERPGVIGGLILLALCAGIALVVPLLGPYDPNAAQVQERMQPPSAPHPLGTDDFGRDLLARLAVGIGMSMQVALATTAVALVIGVVLGLLAVFVRPLDQLIMRICDGLLAIPGVLLALAVVAATGASVGSLILCLIVVETPAVARLVRSSALSVRERRFVEAAAASGVRPLGVVTRHVLPSVLVPVGVQMSAVFGSAIIIEAALSFLGAGIPAPTASLGNLLSEAKAFVNTGWWLMLFPGVALAALVLGANLIGDGIGGRLLSRRRRALPGAAELERERILLP</sequence>
<dbReference type="Gene3D" id="1.10.3720.10">
    <property type="entry name" value="MetI-like"/>
    <property type="match status" value="1"/>
</dbReference>
<evidence type="ECO:0000259" key="8">
    <source>
        <dbReference type="PROSITE" id="PS50928"/>
    </source>
</evidence>
<comment type="subcellular location">
    <subcellularLocation>
        <location evidence="1 7">Cell membrane</location>
        <topology evidence="1 7">Multi-pass membrane protein</topology>
    </subcellularLocation>
</comment>
<evidence type="ECO:0000256" key="4">
    <source>
        <dbReference type="ARBA" id="ARBA00022692"/>
    </source>
</evidence>
<dbReference type="PANTHER" id="PTHR43386">
    <property type="entry name" value="OLIGOPEPTIDE TRANSPORT SYSTEM PERMEASE PROTEIN APPC"/>
    <property type="match status" value="1"/>
</dbReference>
<dbReference type="EMBL" id="VRSV01000001">
    <property type="protein sequence ID" value="TXK12027.1"/>
    <property type="molecule type" value="Genomic_DNA"/>
</dbReference>
<feature type="transmembrane region" description="Helical" evidence="7">
    <location>
        <begin position="244"/>
        <end position="268"/>
    </location>
</feature>
<dbReference type="InterPro" id="IPR025966">
    <property type="entry name" value="OppC_N"/>
</dbReference>
<dbReference type="Pfam" id="PF00528">
    <property type="entry name" value="BPD_transp_1"/>
    <property type="match status" value="1"/>
</dbReference>
<dbReference type="CDD" id="cd06261">
    <property type="entry name" value="TM_PBP2"/>
    <property type="match status" value="1"/>
</dbReference>